<proteinExistence type="predicted"/>
<organism evidence="2 3">
    <name type="scientific">Polysphondylium violaceum</name>
    <dbReference type="NCBI Taxonomy" id="133409"/>
    <lineage>
        <taxon>Eukaryota</taxon>
        <taxon>Amoebozoa</taxon>
        <taxon>Evosea</taxon>
        <taxon>Eumycetozoa</taxon>
        <taxon>Dictyostelia</taxon>
        <taxon>Dictyosteliales</taxon>
        <taxon>Dictyosteliaceae</taxon>
        <taxon>Polysphondylium</taxon>
    </lineage>
</organism>
<keyword evidence="1" id="KW-0812">Transmembrane</keyword>
<dbReference type="InterPro" id="IPR010721">
    <property type="entry name" value="UstE-like"/>
</dbReference>
<keyword evidence="3" id="KW-1185">Reference proteome</keyword>
<dbReference type="OrthoDB" id="67965at2759"/>
<evidence type="ECO:0000313" key="2">
    <source>
        <dbReference type="EMBL" id="KAF2078410.1"/>
    </source>
</evidence>
<dbReference type="Gene3D" id="1.20.120.1630">
    <property type="match status" value="1"/>
</dbReference>
<dbReference type="AlphaFoldDB" id="A0A8J4Q340"/>
<feature type="transmembrane region" description="Helical" evidence="1">
    <location>
        <begin position="64"/>
        <end position="83"/>
    </location>
</feature>
<feature type="transmembrane region" description="Helical" evidence="1">
    <location>
        <begin position="6"/>
        <end position="22"/>
    </location>
</feature>
<dbReference type="GO" id="GO:0016020">
    <property type="term" value="C:membrane"/>
    <property type="evidence" value="ECO:0007669"/>
    <property type="project" value="TreeGrafter"/>
</dbReference>
<feature type="transmembrane region" description="Helical" evidence="1">
    <location>
        <begin position="34"/>
        <end position="52"/>
    </location>
</feature>
<keyword evidence="1" id="KW-1133">Transmembrane helix</keyword>
<dbReference type="Proteomes" id="UP000695562">
    <property type="component" value="Unassembled WGS sequence"/>
</dbReference>
<dbReference type="EMBL" id="AJWJ01000005">
    <property type="protein sequence ID" value="KAF2078410.1"/>
    <property type="molecule type" value="Genomic_DNA"/>
</dbReference>
<protein>
    <recommendedName>
        <fullName evidence="4">Steroid 5-alpha reductase C-terminal domain-containing protein</fullName>
    </recommendedName>
</protein>
<dbReference type="Pfam" id="PF06966">
    <property type="entry name" value="DUF1295"/>
    <property type="match status" value="1"/>
</dbReference>
<feature type="transmembrane region" description="Helical" evidence="1">
    <location>
        <begin position="104"/>
        <end position="126"/>
    </location>
</feature>
<keyword evidence="1" id="KW-0472">Membrane</keyword>
<sequence length="264" mass="30727">MYFPLYSLYLSIAGYQSIGYIQSNYLKSERYYDVFGCSCFVLMGGACAALRYNQGILSNRSLLASGLIVLWSGRLLYFLNNRIKKHNGIDKRFNGVRNNSKRLFVYWFMQALWNCATLTPLFLLTYTFNQSNLNLDTLDYILCGCWTFGYLFEIISDSQKTRFLDDPKNKGKWIDVGLWNYIRHPNYFSEIIMSWSVYCLCARGYPSNSILYQSIALVSPIFTTMIMCKISTPMLEKSADKKWSSNPDYQRYKNSTWKLIPGLC</sequence>
<evidence type="ECO:0000313" key="3">
    <source>
        <dbReference type="Proteomes" id="UP000695562"/>
    </source>
</evidence>
<dbReference type="PANTHER" id="PTHR32251:SF17">
    <property type="entry name" value="STEROID 5-ALPHA REDUCTASE C-TERMINAL DOMAIN-CONTAINING PROTEIN"/>
    <property type="match status" value="1"/>
</dbReference>
<dbReference type="PANTHER" id="PTHR32251">
    <property type="entry name" value="3-OXO-5-ALPHA-STEROID 4-DEHYDROGENASE"/>
    <property type="match status" value="1"/>
</dbReference>
<evidence type="ECO:0008006" key="4">
    <source>
        <dbReference type="Google" id="ProtNLM"/>
    </source>
</evidence>
<reference evidence="2" key="1">
    <citation type="submission" date="2020-01" db="EMBL/GenBank/DDBJ databases">
        <title>Development of genomics and gene disruption for Polysphondylium violaceum indicates a role for the polyketide synthase stlB in stalk morphogenesis.</title>
        <authorList>
            <person name="Narita B."/>
            <person name="Kawabe Y."/>
            <person name="Kin K."/>
            <person name="Saito T."/>
            <person name="Gibbs R."/>
            <person name="Kuspa A."/>
            <person name="Muzny D."/>
            <person name="Queller D."/>
            <person name="Richards S."/>
            <person name="Strassman J."/>
            <person name="Sucgang R."/>
            <person name="Worley K."/>
            <person name="Schaap P."/>
        </authorList>
    </citation>
    <scope>NUCLEOTIDE SEQUENCE</scope>
    <source>
        <strain evidence="2">QSvi11</strain>
    </source>
</reference>
<comment type="caution">
    <text evidence="2">The sequence shown here is derived from an EMBL/GenBank/DDBJ whole genome shotgun (WGS) entry which is preliminary data.</text>
</comment>
<name>A0A8J4Q340_9MYCE</name>
<gene>
    <name evidence="2" type="ORF">CYY_000277</name>
</gene>
<evidence type="ECO:0000256" key="1">
    <source>
        <dbReference type="SAM" id="Phobius"/>
    </source>
</evidence>
<accession>A0A8J4Q340</accession>